<name>A0A016WJJ4_9BILA</name>
<proteinExistence type="predicted"/>
<feature type="region of interest" description="Disordered" evidence="1">
    <location>
        <begin position="56"/>
        <end position="75"/>
    </location>
</feature>
<sequence>MLLLPPQHPRCAGEATPNIHIARRRRVDVAAAGVEIVIDVPCTHIHILPIRNDESAHAVGDPEAPTLASNPLHHF</sequence>
<dbReference type="EMBL" id="JARK01000256">
    <property type="protein sequence ID" value="EYC39442.1"/>
    <property type="molecule type" value="Genomic_DNA"/>
</dbReference>
<gene>
    <name evidence="2" type="primary">Acey_s0656.g1222</name>
    <name evidence="2" type="ORF">Y032_0656g1222</name>
</gene>
<organism evidence="2 3">
    <name type="scientific">Ancylostoma ceylanicum</name>
    <dbReference type="NCBI Taxonomy" id="53326"/>
    <lineage>
        <taxon>Eukaryota</taxon>
        <taxon>Metazoa</taxon>
        <taxon>Ecdysozoa</taxon>
        <taxon>Nematoda</taxon>
        <taxon>Chromadorea</taxon>
        <taxon>Rhabditida</taxon>
        <taxon>Rhabditina</taxon>
        <taxon>Rhabditomorpha</taxon>
        <taxon>Strongyloidea</taxon>
        <taxon>Ancylostomatidae</taxon>
        <taxon>Ancylostomatinae</taxon>
        <taxon>Ancylostoma</taxon>
    </lineage>
</organism>
<evidence type="ECO:0000256" key="1">
    <source>
        <dbReference type="SAM" id="MobiDB-lite"/>
    </source>
</evidence>
<accession>A0A016WJJ4</accession>
<evidence type="ECO:0000313" key="3">
    <source>
        <dbReference type="Proteomes" id="UP000024635"/>
    </source>
</evidence>
<comment type="caution">
    <text evidence="2">The sequence shown here is derived from an EMBL/GenBank/DDBJ whole genome shotgun (WGS) entry which is preliminary data.</text>
</comment>
<dbReference type="Proteomes" id="UP000024635">
    <property type="component" value="Unassembled WGS sequence"/>
</dbReference>
<protein>
    <submittedName>
        <fullName evidence="2">Uncharacterized protein</fullName>
    </submittedName>
</protein>
<evidence type="ECO:0000313" key="2">
    <source>
        <dbReference type="EMBL" id="EYC39442.1"/>
    </source>
</evidence>
<dbReference type="AlphaFoldDB" id="A0A016WJJ4"/>
<reference evidence="3" key="1">
    <citation type="journal article" date="2015" name="Nat. Genet.">
        <title>The genome and transcriptome of the zoonotic hookworm Ancylostoma ceylanicum identify infection-specific gene families.</title>
        <authorList>
            <person name="Schwarz E.M."/>
            <person name="Hu Y."/>
            <person name="Antoshechkin I."/>
            <person name="Miller M.M."/>
            <person name="Sternberg P.W."/>
            <person name="Aroian R.V."/>
        </authorList>
    </citation>
    <scope>NUCLEOTIDE SEQUENCE</scope>
    <source>
        <strain evidence="3">HY135</strain>
    </source>
</reference>
<keyword evidence="3" id="KW-1185">Reference proteome</keyword>